<name>A0A1Q3BA32_CEPFO</name>
<evidence type="ECO:0000259" key="2">
    <source>
        <dbReference type="Pfam" id="PF12776"/>
    </source>
</evidence>
<feature type="region of interest" description="Disordered" evidence="1">
    <location>
        <begin position="164"/>
        <end position="223"/>
    </location>
</feature>
<feature type="compositionally biased region" description="Acidic residues" evidence="1">
    <location>
        <begin position="193"/>
        <end position="208"/>
    </location>
</feature>
<dbReference type="InterPro" id="IPR024752">
    <property type="entry name" value="Myb/SANT-like_dom"/>
</dbReference>
<feature type="domain" description="Myb/SANT-like" evidence="2">
    <location>
        <begin position="38"/>
        <end position="132"/>
    </location>
</feature>
<dbReference type="PANTHER" id="PTHR47584">
    <property type="match status" value="1"/>
</dbReference>
<dbReference type="InParanoid" id="A0A1Q3BA32"/>
<dbReference type="STRING" id="3775.A0A1Q3BA32"/>
<organism evidence="3 4">
    <name type="scientific">Cephalotus follicularis</name>
    <name type="common">Albany pitcher plant</name>
    <dbReference type="NCBI Taxonomy" id="3775"/>
    <lineage>
        <taxon>Eukaryota</taxon>
        <taxon>Viridiplantae</taxon>
        <taxon>Streptophyta</taxon>
        <taxon>Embryophyta</taxon>
        <taxon>Tracheophyta</taxon>
        <taxon>Spermatophyta</taxon>
        <taxon>Magnoliopsida</taxon>
        <taxon>eudicotyledons</taxon>
        <taxon>Gunneridae</taxon>
        <taxon>Pentapetalae</taxon>
        <taxon>rosids</taxon>
        <taxon>fabids</taxon>
        <taxon>Oxalidales</taxon>
        <taxon>Cephalotaceae</taxon>
        <taxon>Cephalotus</taxon>
    </lineage>
</organism>
<reference evidence="4" key="1">
    <citation type="submission" date="2016-04" db="EMBL/GenBank/DDBJ databases">
        <title>Cephalotus genome sequencing.</title>
        <authorList>
            <person name="Fukushima K."/>
            <person name="Hasebe M."/>
            <person name="Fang X."/>
        </authorList>
    </citation>
    <scope>NUCLEOTIDE SEQUENCE [LARGE SCALE GENOMIC DNA]</scope>
    <source>
        <strain evidence="4">cv. St1</strain>
    </source>
</reference>
<evidence type="ECO:0000256" key="1">
    <source>
        <dbReference type="SAM" id="MobiDB-lite"/>
    </source>
</evidence>
<sequence length="316" mass="36049">MELNLSWRDTYNIVRMASRVTRSRRQVGEQQEQQSRARWTTFLTRVLVELMVEQVHKGNKHNNSFGKKTWKHICDGFYNKTGMSWDKEQLKYRYAALRRQHAIVNSLVHRTDFSWDESTGTIIANDQAWADYIKGHPDAETIRSSGCPMYKELCTIFSEPANNGKHDQSVKVEEGNPSSVPLPEPLNTIPEESSSETDEEVEAEDVADDQPRTPSTTNYRKRGRKGIDGAIAGAILEMAAASKMRTHAVKQCNTRYSIANCIKELDELQGIDEHVYFAALDLFNNPVAREIFLSLKLDKRLIWLRHKCTALSSALS</sequence>
<dbReference type="AlphaFoldDB" id="A0A1Q3BA32"/>
<feature type="compositionally biased region" description="Basic and acidic residues" evidence="1">
    <location>
        <begin position="164"/>
        <end position="174"/>
    </location>
</feature>
<dbReference type="Pfam" id="PF12776">
    <property type="entry name" value="Myb_DNA-bind_3"/>
    <property type="match status" value="1"/>
</dbReference>
<keyword evidence="4" id="KW-1185">Reference proteome</keyword>
<evidence type="ECO:0000313" key="4">
    <source>
        <dbReference type="Proteomes" id="UP000187406"/>
    </source>
</evidence>
<dbReference type="PANTHER" id="PTHR47584:SF9">
    <property type="entry name" value="L10-INTERACTING MYB DOMAIN-CONTAINING PROTEIN-LIKE"/>
    <property type="match status" value="1"/>
</dbReference>
<evidence type="ECO:0000313" key="3">
    <source>
        <dbReference type="EMBL" id="GAV64838.1"/>
    </source>
</evidence>
<gene>
    <name evidence="3" type="ORF">CFOL_v3_08353</name>
</gene>
<dbReference type="OrthoDB" id="76215at2759"/>
<dbReference type="Proteomes" id="UP000187406">
    <property type="component" value="Unassembled WGS sequence"/>
</dbReference>
<dbReference type="EMBL" id="BDDD01000372">
    <property type="protein sequence ID" value="GAV64838.1"/>
    <property type="molecule type" value="Genomic_DNA"/>
</dbReference>
<dbReference type="InterPro" id="IPR045026">
    <property type="entry name" value="LIMYB"/>
</dbReference>
<comment type="caution">
    <text evidence="3">The sequence shown here is derived from an EMBL/GenBank/DDBJ whole genome shotgun (WGS) entry which is preliminary data.</text>
</comment>
<protein>
    <submittedName>
        <fullName evidence="3">Myb_DNA-bind_3 domain-containing protein</fullName>
    </submittedName>
</protein>
<proteinExistence type="predicted"/>
<accession>A0A1Q3BA32</accession>